<evidence type="ECO:0000313" key="11">
    <source>
        <dbReference type="Proteomes" id="UP000618943"/>
    </source>
</evidence>
<evidence type="ECO:0000256" key="2">
    <source>
        <dbReference type="ARBA" id="ARBA00010447"/>
    </source>
</evidence>
<feature type="domain" description="Aminotransferase class V" evidence="9">
    <location>
        <begin position="23"/>
        <end position="394"/>
    </location>
</feature>
<evidence type="ECO:0000313" key="10">
    <source>
        <dbReference type="EMBL" id="MBK3496151.1"/>
    </source>
</evidence>
<evidence type="ECO:0000256" key="8">
    <source>
        <dbReference type="RuleBase" id="RU004506"/>
    </source>
</evidence>
<evidence type="ECO:0000256" key="4">
    <source>
        <dbReference type="ARBA" id="ARBA00022679"/>
    </source>
</evidence>
<sequence length="410" mass="45539">MIKDDIRSYFPILNQEINGHPLVYLDSAATSQKPIQVIEAIKNYYEFENSNVHRGVHTLGNRATDSYEGSREKVRKFIHAKSTEEIIFTRGTTTALNIVAQSYGRANVGEGDEIVITYMEHHSNLIPWQQLAKEKGATLKYIDLESDGTLSLDKVRETITDKTKIVSLTFASNVLGTINPIKEIAAIAHEHGAVLVVDGAQGVPHFKTDVQDLDCDFLAFSGHKMCGPTGIGVLYGKKAHLENMDPVEFGGEMIDFVGLYESTWKELPWKFEGGTPIIAGAIGLGAAIDFLQEIGLDTIEKHEHTLSRYTMDQMHTIEGLTMYGPHDPAKRSGLVTFNLDDVHPHDVATVLDMNGIAVRAGHHCAQPLMKWLQCTATARASFYVYNNEEDIDRLVAGLRTAKEYFADVFE</sequence>
<keyword evidence="5 8" id="KW-0663">Pyridoxal phosphate</keyword>
<evidence type="ECO:0000256" key="5">
    <source>
        <dbReference type="ARBA" id="ARBA00022898"/>
    </source>
</evidence>
<evidence type="ECO:0000256" key="6">
    <source>
        <dbReference type="ARBA" id="ARBA00050776"/>
    </source>
</evidence>
<dbReference type="InterPro" id="IPR010970">
    <property type="entry name" value="Cys_dSase_SufS"/>
</dbReference>
<accession>A0ABS1H9R2</accession>
<dbReference type="CDD" id="cd06453">
    <property type="entry name" value="SufS_like"/>
    <property type="match status" value="1"/>
</dbReference>
<dbReference type="PROSITE" id="PS00595">
    <property type="entry name" value="AA_TRANSFER_CLASS_5"/>
    <property type="match status" value="1"/>
</dbReference>
<dbReference type="InterPro" id="IPR015424">
    <property type="entry name" value="PyrdxlP-dep_Trfase"/>
</dbReference>
<protein>
    <recommendedName>
        <fullName evidence="3 8">Cysteine desulfurase</fullName>
        <ecNumber evidence="3 8">2.8.1.7</ecNumber>
    </recommendedName>
</protein>
<dbReference type="SUPFAM" id="SSF53383">
    <property type="entry name" value="PLP-dependent transferases"/>
    <property type="match status" value="1"/>
</dbReference>
<comment type="catalytic activity">
    <reaction evidence="6 8">
        <text>(sulfur carrier)-H + L-cysteine = (sulfur carrier)-SH + L-alanine</text>
        <dbReference type="Rhea" id="RHEA:43892"/>
        <dbReference type="Rhea" id="RHEA-COMP:14737"/>
        <dbReference type="Rhea" id="RHEA-COMP:14739"/>
        <dbReference type="ChEBI" id="CHEBI:29917"/>
        <dbReference type="ChEBI" id="CHEBI:35235"/>
        <dbReference type="ChEBI" id="CHEBI:57972"/>
        <dbReference type="ChEBI" id="CHEBI:64428"/>
        <dbReference type="EC" id="2.8.1.7"/>
    </reaction>
</comment>
<dbReference type="RefSeq" id="WP_200749676.1">
    <property type="nucleotide sequence ID" value="NZ_JAEOAH010000024.1"/>
</dbReference>
<dbReference type="Gene3D" id="3.90.1150.10">
    <property type="entry name" value="Aspartate Aminotransferase, domain 1"/>
    <property type="match status" value="1"/>
</dbReference>
<comment type="caution">
    <text evidence="10">The sequence shown here is derived from an EMBL/GenBank/DDBJ whole genome shotgun (WGS) entry which is preliminary data.</text>
</comment>
<evidence type="ECO:0000259" key="9">
    <source>
        <dbReference type="Pfam" id="PF00266"/>
    </source>
</evidence>
<comment type="function">
    <text evidence="8">Catalyzes the removal of elemental sulfur and selenium atoms from L-cysteine, L-cystine, L-selenocysteine, and L-selenocystine to produce L-alanine.</text>
</comment>
<dbReference type="InterPro" id="IPR015421">
    <property type="entry name" value="PyrdxlP-dep_Trfase_major"/>
</dbReference>
<dbReference type="PIRSF" id="PIRSF005572">
    <property type="entry name" value="NifS"/>
    <property type="match status" value="1"/>
</dbReference>
<dbReference type="PANTHER" id="PTHR43586">
    <property type="entry name" value="CYSTEINE DESULFURASE"/>
    <property type="match status" value="1"/>
</dbReference>
<dbReference type="InterPro" id="IPR000192">
    <property type="entry name" value="Aminotrans_V_dom"/>
</dbReference>
<dbReference type="NCBIfam" id="TIGR01979">
    <property type="entry name" value="sufS"/>
    <property type="match status" value="1"/>
</dbReference>
<dbReference type="Proteomes" id="UP000618943">
    <property type="component" value="Unassembled WGS sequence"/>
</dbReference>
<proteinExistence type="inferred from homology"/>
<organism evidence="10 11">
    <name type="scientific">Viridibacillus soli</name>
    <dbReference type="NCBI Taxonomy" id="2798301"/>
    <lineage>
        <taxon>Bacteria</taxon>
        <taxon>Bacillati</taxon>
        <taxon>Bacillota</taxon>
        <taxon>Bacilli</taxon>
        <taxon>Bacillales</taxon>
        <taxon>Caryophanaceae</taxon>
        <taxon>Viridibacillus</taxon>
    </lineage>
</organism>
<reference evidence="10 11" key="1">
    <citation type="submission" date="2020-12" db="EMBL/GenBank/DDBJ databases">
        <title>YIM B01967 draft genome.</title>
        <authorList>
            <person name="Yan X."/>
        </authorList>
    </citation>
    <scope>NUCLEOTIDE SEQUENCE [LARGE SCALE GENOMIC DNA]</scope>
    <source>
        <strain evidence="10 11">YIM B01967</strain>
    </source>
</reference>
<evidence type="ECO:0000256" key="1">
    <source>
        <dbReference type="ARBA" id="ARBA00001933"/>
    </source>
</evidence>
<keyword evidence="4 8" id="KW-0808">Transferase</keyword>
<evidence type="ECO:0000256" key="7">
    <source>
        <dbReference type="RuleBase" id="RU004504"/>
    </source>
</evidence>
<name>A0ABS1H9R2_9BACL</name>
<gene>
    <name evidence="10" type="ORF">JFL43_15040</name>
</gene>
<dbReference type="EC" id="2.8.1.7" evidence="3 8"/>
<dbReference type="PANTHER" id="PTHR43586:SF8">
    <property type="entry name" value="CYSTEINE DESULFURASE 1, CHLOROPLASTIC"/>
    <property type="match status" value="1"/>
</dbReference>
<dbReference type="Pfam" id="PF00266">
    <property type="entry name" value="Aminotran_5"/>
    <property type="match status" value="1"/>
</dbReference>
<dbReference type="InterPro" id="IPR020578">
    <property type="entry name" value="Aminotrans_V_PyrdxlP_BS"/>
</dbReference>
<comment type="similarity">
    <text evidence="2 8">Belongs to the class-V pyridoxal-phosphate-dependent aminotransferase family. Csd subfamily.</text>
</comment>
<dbReference type="InterPro" id="IPR016454">
    <property type="entry name" value="Cysteine_dSase"/>
</dbReference>
<comment type="cofactor">
    <cofactor evidence="1 7">
        <name>pyridoxal 5'-phosphate</name>
        <dbReference type="ChEBI" id="CHEBI:597326"/>
    </cofactor>
</comment>
<dbReference type="EMBL" id="JAEOAH010000024">
    <property type="protein sequence ID" value="MBK3496151.1"/>
    <property type="molecule type" value="Genomic_DNA"/>
</dbReference>
<dbReference type="InterPro" id="IPR015422">
    <property type="entry name" value="PyrdxlP-dep_Trfase_small"/>
</dbReference>
<evidence type="ECO:0000256" key="3">
    <source>
        <dbReference type="ARBA" id="ARBA00012239"/>
    </source>
</evidence>
<keyword evidence="11" id="KW-1185">Reference proteome</keyword>
<dbReference type="Gene3D" id="3.40.640.10">
    <property type="entry name" value="Type I PLP-dependent aspartate aminotransferase-like (Major domain)"/>
    <property type="match status" value="1"/>
</dbReference>